<dbReference type="Proteomes" id="UP000032180">
    <property type="component" value="Chromosome 3"/>
</dbReference>
<protein>
    <submittedName>
        <fullName evidence="2">Uncharacterized protein</fullName>
    </submittedName>
</protein>
<evidence type="ECO:0000313" key="2">
    <source>
        <dbReference type="EnsemblPlants" id="LPERR03G08710.1"/>
    </source>
</evidence>
<sequence length="79" mass="8588">MRKSTSTQINAGVNGRRGGKDVKVSAGGRRGRWPAWRSAESRPDTGGRRGCGRRSAVWRRAWSRVGGNDGGPWAPGVRR</sequence>
<reference evidence="2 3" key="1">
    <citation type="submission" date="2012-08" db="EMBL/GenBank/DDBJ databases">
        <title>Oryza genome evolution.</title>
        <authorList>
            <person name="Wing R.A."/>
        </authorList>
    </citation>
    <scope>NUCLEOTIDE SEQUENCE</scope>
</reference>
<evidence type="ECO:0000313" key="3">
    <source>
        <dbReference type="Proteomes" id="UP000032180"/>
    </source>
</evidence>
<accession>A0A0D9VRN0</accession>
<reference evidence="3" key="2">
    <citation type="submission" date="2013-12" db="EMBL/GenBank/DDBJ databases">
        <authorList>
            <person name="Yu Y."/>
            <person name="Lee S."/>
            <person name="de Baynast K."/>
            <person name="Wissotski M."/>
            <person name="Liu L."/>
            <person name="Talag J."/>
            <person name="Goicoechea J."/>
            <person name="Angelova A."/>
            <person name="Jetty R."/>
            <person name="Kudrna D."/>
            <person name="Golser W."/>
            <person name="Rivera L."/>
            <person name="Zhang J."/>
            <person name="Wing R."/>
        </authorList>
    </citation>
    <scope>NUCLEOTIDE SEQUENCE</scope>
</reference>
<organism evidence="2 3">
    <name type="scientific">Leersia perrieri</name>
    <dbReference type="NCBI Taxonomy" id="77586"/>
    <lineage>
        <taxon>Eukaryota</taxon>
        <taxon>Viridiplantae</taxon>
        <taxon>Streptophyta</taxon>
        <taxon>Embryophyta</taxon>
        <taxon>Tracheophyta</taxon>
        <taxon>Spermatophyta</taxon>
        <taxon>Magnoliopsida</taxon>
        <taxon>Liliopsida</taxon>
        <taxon>Poales</taxon>
        <taxon>Poaceae</taxon>
        <taxon>BOP clade</taxon>
        <taxon>Oryzoideae</taxon>
        <taxon>Oryzeae</taxon>
        <taxon>Oryzinae</taxon>
        <taxon>Leersia</taxon>
    </lineage>
</organism>
<feature type="region of interest" description="Disordered" evidence="1">
    <location>
        <begin position="1"/>
        <end position="53"/>
    </location>
</feature>
<name>A0A0D9VRN0_9ORYZ</name>
<feature type="compositionally biased region" description="Polar residues" evidence="1">
    <location>
        <begin position="1"/>
        <end position="11"/>
    </location>
</feature>
<dbReference type="AlphaFoldDB" id="A0A0D9VRN0"/>
<proteinExistence type="predicted"/>
<dbReference type="Gramene" id="LPERR03G08710.1">
    <property type="protein sequence ID" value="LPERR03G08710.1"/>
    <property type="gene ID" value="LPERR03G08710"/>
</dbReference>
<dbReference type="HOGENOM" id="CLU_2609498_0_0_1"/>
<evidence type="ECO:0000256" key="1">
    <source>
        <dbReference type="SAM" id="MobiDB-lite"/>
    </source>
</evidence>
<keyword evidence="3" id="KW-1185">Reference proteome</keyword>
<dbReference type="EnsemblPlants" id="LPERR03G08710.1">
    <property type="protein sequence ID" value="LPERR03G08710.1"/>
    <property type="gene ID" value="LPERR03G08710"/>
</dbReference>
<reference evidence="2" key="3">
    <citation type="submission" date="2015-04" db="UniProtKB">
        <authorList>
            <consortium name="EnsemblPlants"/>
        </authorList>
    </citation>
    <scope>IDENTIFICATION</scope>
</reference>